<dbReference type="PANTHER" id="PTHR33153">
    <property type="entry name" value="MYND-TYPE DOMAIN-CONTAINING PROTEIN"/>
    <property type="match status" value="1"/>
</dbReference>
<dbReference type="PANTHER" id="PTHR33153:SF3">
    <property type="entry name" value="TRAFFICKING PROTEIN PARTICLE COMPLEX SUBUNIT 11 DOMAIN-CONTAINING PROTEIN"/>
    <property type="match status" value="1"/>
</dbReference>
<organism evidence="1 2">
    <name type="scientific">Riccia sorocarpa</name>
    <dbReference type="NCBI Taxonomy" id="122646"/>
    <lineage>
        <taxon>Eukaryota</taxon>
        <taxon>Viridiplantae</taxon>
        <taxon>Streptophyta</taxon>
        <taxon>Embryophyta</taxon>
        <taxon>Marchantiophyta</taxon>
        <taxon>Marchantiopsida</taxon>
        <taxon>Marchantiidae</taxon>
        <taxon>Marchantiales</taxon>
        <taxon>Ricciaceae</taxon>
        <taxon>Riccia</taxon>
    </lineage>
</organism>
<accession>A0ABD3HM71</accession>
<reference evidence="1 2" key="1">
    <citation type="submission" date="2024-09" db="EMBL/GenBank/DDBJ databases">
        <title>Chromosome-scale assembly of Riccia sorocarpa.</title>
        <authorList>
            <person name="Paukszto L."/>
        </authorList>
    </citation>
    <scope>NUCLEOTIDE SEQUENCE [LARGE SCALE GENOMIC DNA]</scope>
    <source>
        <strain evidence="1">LP-2024</strain>
        <tissue evidence="1">Aerial parts of the thallus</tissue>
    </source>
</reference>
<sequence>MLDVNLAPISKIAFIDIWRKDFSTYGIHTSSAFAKFDGCLLFMNMLLKESRSAERAKREYRRELHLKHQMSGWNEYYYHKEMSTRTPSLYLSFIHDAIDHAKTYVPRLSNKLKSLMRHVTPLPVKMVEIIIHGHEPNIVAHVTVTDVIQARWRSNEEAELQDGFWSIIDYGTCHQVRSQTSTDPNNSMGNKRRDVEEELQARDEIFVGEAAARSLATFVPIIDITVDLMLLLQSSDDFEC</sequence>
<name>A0ABD3HM71_9MARC</name>
<evidence type="ECO:0000313" key="2">
    <source>
        <dbReference type="Proteomes" id="UP001633002"/>
    </source>
</evidence>
<gene>
    <name evidence="1" type="ORF">R1sor_005148</name>
</gene>
<dbReference type="Proteomes" id="UP001633002">
    <property type="component" value="Unassembled WGS sequence"/>
</dbReference>
<dbReference type="EMBL" id="JBJQOH010000003">
    <property type="protein sequence ID" value="KAL3691497.1"/>
    <property type="molecule type" value="Genomic_DNA"/>
</dbReference>
<evidence type="ECO:0000313" key="1">
    <source>
        <dbReference type="EMBL" id="KAL3691497.1"/>
    </source>
</evidence>
<dbReference type="AlphaFoldDB" id="A0ABD3HM71"/>
<protein>
    <submittedName>
        <fullName evidence="1">Uncharacterized protein</fullName>
    </submittedName>
</protein>
<proteinExistence type="predicted"/>
<comment type="caution">
    <text evidence="1">The sequence shown here is derived from an EMBL/GenBank/DDBJ whole genome shotgun (WGS) entry which is preliminary data.</text>
</comment>
<keyword evidence="2" id="KW-1185">Reference proteome</keyword>